<dbReference type="AlphaFoldDB" id="A0A1T4YIW2"/>
<organism evidence="4 5">
    <name type="scientific">Agreia bicolorata</name>
    <dbReference type="NCBI Taxonomy" id="110935"/>
    <lineage>
        <taxon>Bacteria</taxon>
        <taxon>Bacillati</taxon>
        <taxon>Actinomycetota</taxon>
        <taxon>Actinomycetes</taxon>
        <taxon>Micrococcales</taxon>
        <taxon>Microbacteriaceae</taxon>
        <taxon>Agreia</taxon>
    </lineage>
</organism>
<dbReference type="InterPro" id="IPR023346">
    <property type="entry name" value="Lysozyme-like_dom_sf"/>
</dbReference>
<evidence type="ECO:0000313" key="5">
    <source>
        <dbReference type="Proteomes" id="UP000189735"/>
    </source>
</evidence>
<dbReference type="RefSeq" id="WP_078715288.1">
    <property type="nucleotide sequence ID" value="NZ_FUYG01000010.1"/>
</dbReference>
<evidence type="ECO:0000256" key="2">
    <source>
        <dbReference type="SAM" id="MobiDB-lite"/>
    </source>
</evidence>
<feature type="region of interest" description="Disordered" evidence="2">
    <location>
        <begin position="269"/>
        <end position="288"/>
    </location>
</feature>
<dbReference type="Proteomes" id="UP000189735">
    <property type="component" value="Unassembled WGS sequence"/>
</dbReference>
<dbReference type="SUPFAM" id="SSF53955">
    <property type="entry name" value="Lysozyme-like"/>
    <property type="match status" value="1"/>
</dbReference>
<proteinExistence type="predicted"/>
<dbReference type="EMBL" id="FUYG01000010">
    <property type="protein sequence ID" value="SKB01623.1"/>
    <property type="molecule type" value="Genomic_DNA"/>
</dbReference>
<keyword evidence="1" id="KW-0175">Coiled coil</keyword>
<name>A0A1T4YIW2_9MICO</name>
<accession>A0A1T4YIW2</accession>
<dbReference type="Gene3D" id="6.10.250.3150">
    <property type="match status" value="1"/>
</dbReference>
<protein>
    <recommendedName>
        <fullName evidence="6">N-terminal domain of peptidoglycan hydrolase CwlO-containing protein</fullName>
    </recommendedName>
</protein>
<gene>
    <name evidence="4" type="ORF">SAMN06295879_3293</name>
</gene>
<evidence type="ECO:0008006" key="6">
    <source>
        <dbReference type="Google" id="ProtNLM"/>
    </source>
</evidence>
<evidence type="ECO:0000256" key="3">
    <source>
        <dbReference type="SAM" id="SignalP"/>
    </source>
</evidence>
<feature type="coiled-coil region" evidence="1">
    <location>
        <begin position="42"/>
        <end position="118"/>
    </location>
</feature>
<sequence>MAHSVLRFFGVLATVTALVAVPFAGAAAGPLRTDDYPTWDEVQAAKQNEAAAQTEADRITAKLDELEATATTLTNEALKRGQEYLVATYNRDAAQTSADDLETRATDAAAKADASRRQVGQIAAQLYKSGGDNGTVNLLLNGDKSTELLYKLGTMSQLTAQTVGLRDAAEIAANNASSLRAQADAALAERDRLSTAAETALGAAKDAQAAVDAQVIEEKAHSATLYEQLAALKNTSAAAEQGYREGVAKAAEEAARKAAADAAAAAAAADGGSDSGGNGSAWVPDSGSVASPDEAKQIAFNLLGSYGWGGDQQSCLVQLWTGESGWRVNAYNPDSGAYGIPQSWPANKMSSVADDWPTNAQTQIIWGLNYIRDAYGTPCSAWNKWLSRSPHWY</sequence>
<reference evidence="5" key="1">
    <citation type="submission" date="2017-02" db="EMBL/GenBank/DDBJ databases">
        <authorList>
            <person name="Varghese N."/>
            <person name="Submissions S."/>
        </authorList>
    </citation>
    <scope>NUCLEOTIDE SEQUENCE [LARGE SCALE GENOMIC DNA]</scope>
    <source>
        <strain evidence="5">VKM Ac-2052</strain>
    </source>
</reference>
<keyword evidence="3" id="KW-0732">Signal</keyword>
<feature type="chain" id="PRO_5012188360" description="N-terminal domain of peptidoglycan hydrolase CwlO-containing protein" evidence="3">
    <location>
        <begin position="27"/>
        <end position="393"/>
    </location>
</feature>
<feature type="signal peptide" evidence="3">
    <location>
        <begin position="1"/>
        <end position="26"/>
    </location>
</feature>
<evidence type="ECO:0000256" key="1">
    <source>
        <dbReference type="SAM" id="Coils"/>
    </source>
</evidence>
<evidence type="ECO:0000313" key="4">
    <source>
        <dbReference type="EMBL" id="SKB01623.1"/>
    </source>
</evidence>